<comment type="caution">
    <text evidence="1">The sequence shown here is derived from an EMBL/GenBank/DDBJ whole genome shotgun (WGS) entry which is preliminary data.</text>
</comment>
<dbReference type="EMBL" id="BTRK01000005">
    <property type="protein sequence ID" value="GMR53656.1"/>
    <property type="molecule type" value="Genomic_DNA"/>
</dbReference>
<dbReference type="Proteomes" id="UP001328107">
    <property type="component" value="Unassembled WGS sequence"/>
</dbReference>
<sequence length="73" mass="8173">YVTMRFGVIEGAENAGHIHFAHRVAVGSRRRHRYTRKPVFDVTTSGANGDSGSKMNEIENFLLSRNLPDLIDS</sequence>
<reference evidence="2" key="1">
    <citation type="submission" date="2022-10" db="EMBL/GenBank/DDBJ databases">
        <title>Genome assembly of Pristionchus species.</title>
        <authorList>
            <person name="Yoshida K."/>
            <person name="Sommer R.J."/>
        </authorList>
    </citation>
    <scope>NUCLEOTIDE SEQUENCE [LARGE SCALE GENOMIC DNA]</scope>
    <source>
        <strain evidence="2">RS5460</strain>
    </source>
</reference>
<dbReference type="AlphaFoldDB" id="A0AAN5I800"/>
<keyword evidence="2" id="KW-1185">Reference proteome</keyword>
<evidence type="ECO:0000313" key="1">
    <source>
        <dbReference type="EMBL" id="GMR53656.1"/>
    </source>
</evidence>
<protein>
    <submittedName>
        <fullName evidence="1">Uncharacterized protein</fullName>
    </submittedName>
</protein>
<proteinExistence type="predicted"/>
<accession>A0AAN5I800</accession>
<organism evidence="1 2">
    <name type="scientific">Pristionchus mayeri</name>
    <dbReference type="NCBI Taxonomy" id="1317129"/>
    <lineage>
        <taxon>Eukaryota</taxon>
        <taxon>Metazoa</taxon>
        <taxon>Ecdysozoa</taxon>
        <taxon>Nematoda</taxon>
        <taxon>Chromadorea</taxon>
        <taxon>Rhabditida</taxon>
        <taxon>Rhabditina</taxon>
        <taxon>Diplogasteromorpha</taxon>
        <taxon>Diplogasteroidea</taxon>
        <taxon>Neodiplogasteridae</taxon>
        <taxon>Pristionchus</taxon>
    </lineage>
</organism>
<feature type="non-terminal residue" evidence="1">
    <location>
        <position position="1"/>
    </location>
</feature>
<gene>
    <name evidence="1" type="ORF">PMAYCL1PPCAC_23851</name>
</gene>
<name>A0AAN5I800_9BILA</name>
<evidence type="ECO:0000313" key="2">
    <source>
        <dbReference type="Proteomes" id="UP001328107"/>
    </source>
</evidence>